<dbReference type="GO" id="GO:0008270">
    <property type="term" value="F:zinc ion binding"/>
    <property type="evidence" value="ECO:0007669"/>
    <property type="project" value="UniProtKB-KW"/>
</dbReference>
<feature type="compositionally biased region" description="Low complexity" evidence="9">
    <location>
        <begin position="250"/>
        <end position="270"/>
    </location>
</feature>
<dbReference type="Gramene" id="Jr08_02690_p1">
    <property type="protein sequence ID" value="cds.Jr08_02690_p1"/>
    <property type="gene ID" value="Jr08_02690"/>
</dbReference>
<feature type="region of interest" description="Disordered" evidence="9">
    <location>
        <begin position="213"/>
        <end position="273"/>
    </location>
</feature>
<evidence type="ECO:0000256" key="2">
    <source>
        <dbReference type="ARBA" id="ARBA00012483"/>
    </source>
</evidence>
<evidence type="ECO:0000256" key="6">
    <source>
        <dbReference type="ARBA" id="ARBA00022786"/>
    </source>
</evidence>
<proteinExistence type="predicted"/>
<dbReference type="EC" id="2.3.2.27" evidence="2"/>
<feature type="compositionally biased region" description="Basic and acidic residues" evidence="9">
    <location>
        <begin position="1"/>
        <end position="20"/>
    </location>
</feature>
<feature type="compositionally biased region" description="Low complexity" evidence="9">
    <location>
        <begin position="303"/>
        <end position="316"/>
    </location>
</feature>
<dbReference type="RefSeq" id="XP_018836214.2">
    <property type="nucleotide sequence ID" value="XM_018980669.2"/>
</dbReference>
<dbReference type="FunFam" id="3.30.40.10:FF:000504">
    <property type="entry name" value="E3 ubiquitin-protein ligase arkadia"/>
    <property type="match status" value="1"/>
</dbReference>
<evidence type="ECO:0000256" key="7">
    <source>
        <dbReference type="ARBA" id="ARBA00022833"/>
    </source>
</evidence>
<organism evidence="11 13">
    <name type="scientific">Juglans regia</name>
    <name type="common">English walnut</name>
    <dbReference type="NCBI Taxonomy" id="51240"/>
    <lineage>
        <taxon>Eukaryota</taxon>
        <taxon>Viridiplantae</taxon>
        <taxon>Streptophyta</taxon>
        <taxon>Embryophyta</taxon>
        <taxon>Tracheophyta</taxon>
        <taxon>Spermatophyta</taxon>
        <taxon>Magnoliopsida</taxon>
        <taxon>eudicotyledons</taxon>
        <taxon>Gunneridae</taxon>
        <taxon>Pentapetalae</taxon>
        <taxon>rosids</taxon>
        <taxon>fabids</taxon>
        <taxon>Fagales</taxon>
        <taxon>Juglandaceae</taxon>
        <taxon>Juglans</taxon>
    </lineage>
</organism>
<accession>A0A2I4FX44</accession>
<keyword evidence="3" id="KW-0808">Transferase</keyword>
<dbReference type="GeneID" id="109002783"/>
<keyword evidence="7" id="KW-0862">Zinc</keyword>
<dbReference type="InterPro" id="IPR045191">
    <property type="entry name" value="MBR1/2-like"/>
</dbReference>
<feature type="domain" description="RING-type" evidence="10">
    <location>
        <begin position="498"/>
        <end position="539"/>
    </location>
</feature>
<evidence type="ECO:0000256" key="3">
    <source>
        <dbReference type="ARBA" id="ARBA00022679"/>
    </source>
</evidence>
<feature type="compositionally biased region" description="Low complexity" evidence="9">
    <location>
        <begin position="185"/>
        <end position="194"/>
    </location>
</feature>
<evidence type="ECO:0000313" key="11">
    <source>
        <dbReference type="Proteomes" id="UP000235220"/>
    </source>
</evidence>
<reference evidence="12 13" key="1">
    <citation type="submission" date="2025-04" db="UniProtKB">
        <authorList>
            <consortium name="RefSeq"/>
        </authorList>
    </citation>
    <scope>IDENTIFICATION</scope>
    <source>
        <tissue evidence="12 13">Leaves</tissue>
    </source>
</reference>
<evidence type="ECO:0000256" key="8">
    <source>
        <dbReference type="PROSITE-ProRule" id="PRU00175"/>
    </source>
</evidence>
<dbReference type="Gene3D" id="3.30.40.10">
    <property type="entry name" value="Zinc/RING finger domain, C3HC4 (zinc finger)"/>
    <property type="match status" value="1"/>
</dbReference>
<dbReference type="Gramene" id="Jr08_02700_p1">
    <property type="protein sequence ID" value="cds.Jr08_02700_p1"/>
    <property type="gene ID" value="Jr08_02700"/>
</dbReference>
<gene>
    <name evidence="12 13" type="primary">LOC109002783</name>
</gene>
<feature type="compositionally biased region" description="Polar residues" evidence="9">
    <location>
        <begin position="103"/>
        <end position="117"/>
    </location>
</feature>
<feature type="compositionally biased region" description="Polar residues" evidence="9">
    <location>
        <begin position="213"/>
        <end position="223"/>
    </location>
</feature>
<evidence type="ECO:0000313" key="12">
    <source>
        <dbReference type="RefSeq" id="XP_018836214.2"/>
    </source>
</evidence>
<dbReference type="InterPro" id="IPR013083">
    <property type="entry name" value="Znf_RING/FYVE/PHD"/>
</dbReference>
<feature type="region of interest" description="Disordered" evidence="9">
    <location>
        <begin position="1"/>
        <end position="194"/>
    </location>
</feature>
<dbReference type="PANTHER" id="PTHR22937">
    <property type="entry name" value="E3 UBIQUITIN-PROTEIN LIGASE RNF165"/>
    <property type="match status" value="1"/>
</dbReference>
<dbReference type="Pfam" id="PF13639">
    <property type="entry name" value="zf-RING_2"/>
    <property type="match status" value="1"/>
</dbReference>
<feature type="compositionally biased region" description="Polar residues" evidence="9">
    <location>
        <begin position="322"/>
        <end position="363"/>
    </location>
</feature>
<dbReference type="SUPFAM" id="SSF57850">
    <property type="entry name" value="RING/U-box"/>
    <property type="match status" value="1"/>
</dbReference>
<dbReference type="InterPro" id="IPR001841">
    <property type="entry name" value="Znf_RING"/>
</dbReference>
<dbReference type="PANTHER" id="PTHR22937:SF136">
    <property type="entry name" value="RING-TYPE E3 UBIQUITIN TRANSFERASE"/>
    <property type="match status" value="1"/>
</dbReference>
<evidence type="ECO:0000256" key="1">
    <source>
        <dbReference type="ARBA" id="ARBA00000900"/>
    </source>
</evidence>
<name>A0A2I4FX44_JUGRE</name>
<comment type="catalytic activity">
    <reaction evidence="1">
        <text>S-ubiquitinyl-[E2 ubiquitin-conjugating enzyme]-L-cysteine + [acceptor protein]-L-lysine = [E2 ubiquitin-conjugating enzyme]-L-cysteine + N(6)-ubiquitinyl-[acceptor protein]-L-lysine.</text>
        <dbReference type="EC" id="2.3.2.27"/>
    </reaction>
</comment>
<dbReference type="PROSITE" id="PS50089">
    <property type="entry name" value="ZF_RING_2"/>
    <property type="match status" value="1"/>
</dbReference>
<feature type="compositionally biased region" description="Basic and acidic residues" evidence="9">
    <location>
        <begin position="224"/>
        <end position="242"/>
    </location>
</feature>
<evidence type="ECO:0000256" key="9">
    <source>
        <dbReference type="SAM" id="MobiDB-lite"/>
    </source>
</evidence>
<dbReference type="OrthoDB" id="8062037at2759"/>
<protein>
    <recommendedName>
        <fullName evidence="2">RING-type E3 ubiquitin transferase</fullName>
        <ecNumber evidence="2">2.3.2.27</ecNumber>
    </recommendedName>
</protein>
<dbReference type="Proteomes" id="UP000235220">
    <property type="component" value="Chromosome 8"/>
</dbReference>
<keyword evidence="4" id="KW-0479">Metal-binding</keyword>
<dbReference type="KEGG" id="jre:109002783"/>
<feature type="compositionally biased region" description="Polar residues" evidence="9">
    <location>
        <begin position="46"/>
        <end position="57"/>
    </location>
</feature>
<keyword evidence="6" id="KW-0833">Ubl conjugation pathway</keyword>
<keyword evidence="5 8" id="KW-0863">Zinc-finger</keyword>
<evidence type="ECO:0000313" key="13">
    <source>
        <dbReference type="RefSeq" id="XP_018836215.2"/>
    </source>
</evidence>
<evidence type="ECO:0000259" key="10">
    <source>
        <dbReference type="PROSITE" id="PS50089"/>
    </source>
</evidence>
<evidence type="ECO:0000256" key="4">
    <source>
        <dbReference type="ARBA" id="ARBA00022723"/>
    </source>
</evidence>
<dbReference type="GO" id="GO:0061630">
    <property type="term" value="F:ubiquitin protein ligase activity"/>
    <property type="evidence" value="ECO:0000318"/>
    <property type="project" value="GO_Central"/>
</dbReference>
<feature type="region of interest" description="Disordered" evidence="9">
    <location>
        <begin position="294"/>
        <end position="366"/>
    </location>
</feature>
<dbReference type="AlphaFoldDB" id="A0A2I4FX44"/>
<dbReference type="SMART" id="SM00184">
    <property type="entry name" value="RING"/>
    <property type="match status" value="1"/>
</dbReference>
<keyword evidence="11" id="KW-1185">Reference proteome</keyword>
<dbReference type="RefSeq" id="XP_018836215.2">
    <property type="nucleotide sequence ID" value="XM_018980670.2"/>
</dbReference>
<evidence type="ECO:0000256" key="5">
    <source>
        <dbReference type="ARBA" id="ARBA00022771"/>
    </source>
</evidence>
<sequence length="552" mass="59981">MDEYSGKRPVNEILVSRKDSGLMLRDNTNTRDHNGQSCNRLGCSGRLNSTRGSQNGCSEKPKSPRPSFRSSSSGKEKIGSSSRTCSTISNGRKYIPEPRKKLSSQLDADSSETSSVQDEPEVSELTLPPGKIHRGSEIGDPGSDTLMEVGGSSVASDTRPRKNLHQNSGLRNRDNPVASSISLESKSSGQAARAGASRYGLRNLRYNSISDAIPSGCSTSDASLSKRKDIMKRRNSEGESRSTARGKMMSGSSFEGKNSSSSHGISISESRLARNIPSNRDTCVASVRTRRSVNGHTWARPTNQGNGNSLSPNGSSVAIPQMLQSNIPMAMDSNGSSSSHQLSAGTHLSHSISYSRPGSSSESLHGVISASPAEVGIIRSLMNQDSIRRHNIDGIAELLMALERIEQDEELTYEQILSLESNLFLSGIYVHDQHRDMRLDIDNMSYEELLALEERMGTVSTALPEDALSECLKSSIHEYIIPKDADVSCSGDKDDVKCSICQEEYVVGDEVGRLQCQHRYHVVCIQQWLRLKNWCPICKASAAPSLSSFSSS</sequence>